<organism evidence="1 2">
    <name type="scientific">Acetilactobacillus jinshanensis</name>
    <dbReference type="NCBI Taxonomy" id="1720083"/>
    <lineage>
        <taxon>Bacteria</taxon>
        <taxon>Bacillati</taxon>
        <taxon>Bacillota</taxon>
        <taxon>Bacilli</taxon>
        <taxon>Lactobacillales</taxon>
        <taxon>Lactobacillaceae</taxon>
        <taxon>Acetilactobacillus</taxon>
    </lineage>
</organism>
<protein>
    <submittedName>
        <fullName evidence="1">Uncharacterized protein</fullName>
    </submittedName>
</protein>
<keyword evidence="2" id="KW-1185">Reference proteome</keyword>
<dbReference type="AlphaFoldDB" id="A0A4P6ZMD8"/>
<dbReference type="KEGG" id="lji:ELX58_06660"/>
<accession>A0A4P6ZMD8</accession>
<dbReference type="OrthoDB" id="2299631at2"/>
<gene>
    <name evidence="1" type="ORF">ELX58_06660</name>
</gene>
<evidence type="ECO:0000313" key="1">
    <source>
        <dbReference type="EMBL" id="QBP18783.1"/>
    </source>
</evidence>
<sequence length="223" mass="26863">MRSRTLASERTRYFYAKLKRPSLFSWYLINLGNKINRWHRLSSAQKQYEFKIDQIAFFKKHFWYHFNMNAINGWIPAKHFRKNYCRLQLPKVITTSKVNSELASVIMLCTYVRPNLKVDSIIEQYQMQKPRSVNDLFMMIASRLGRFQNVSHKSSRRIRNQIRHQRPVVMKISHHGQPMSVVISGFNRRVFMYVTPQDSRLHLITRQRLLKAWRKCNYQAFSC</sequence>
<dbReference type="EMBL" id="CP034726">
    <property type="protein sequence ID" value="QBP18783.1"/>
    <property type="molecule type" value="Genomic_DNA"/>
</dbReference>
<proteinExistence type="predicted"/>
<evidence type="ECO:0000313" key="2">
    <source>
        <dbReference type="Proteomes" id="UP000294321"/>
    </source>
</evidence>
<name>A0A4P6ZMD8_9LACO</name>
<dbReference type="Proteomes" id="UP000294321">
    <property type="component" value="Chromosome"/>
</dbReference>
<reference evidence="2" key="1">
    <citation type="submission" date="2018-12" db="EMBL/GenBank/DDBJ databases">
        <title>A new species of lactobacillus.</title>
        <authorList>
            <person name="Jian Y."/>
            <person name="Xin L."/>
            <person name="Hong Z.J."/>
            <person name="Ming L.Z."/>
            <person name="Hong X.Z."/>
        </authorList>
    </citation>
    <scope>NUCLEOTIDE SEQUENCE [LARGE SCALE GENOMIC DNA]</scope>
    <source>
        <strain evidence="2">HSLZ-75</strain>
    </source>
</reference>
<dbReference type="RefSeq" id="WP_133442341.1">
    <property type="nucleotide sequence ID" value="NZ_CP034726.1"/>
</dbReference>